<accession>A0A0F8XSH3</accession>
<dbReference type="InterPro" id="IPR052173">
    <property type="entry name" value="Beta-lactam_resp_regulator"/>
</dbReference>
<dbReference type="CDD" id="cd07341">
    <property type="entry name" value="M56_BlaR1_MecR1_like"/>
    <property type="match status" value="1"/>
</dbReference>
<keyword evidence="1" id="KW-0812">Transmembrane</keyword>
<feature type="non-terminal residue" evidence="3">
    <location>
        <position position="1"/>
    </location>
</feature>
<dbReference type="Pfam" id="PF05569">
    <property type="entry name" value="Peptidase_M56"/>
    <property type="match status" value="1"/>
</dbReference>
<gene>
    <name evidence="3" type="ORF">LCGC14_2907970</name>
</gene>
<keyword evidence="1" id="KW-1133">Transmembrane helix</keyword>
<protein>
    <recommendedName>
        <fullName evidence="2">Peptidase M56 domain-containing protein</fullName>
    </recommendedName>
</protein>
<keyword evidence="1" id="KW-0472">Membrane</keyword>
<dbReference type="EMBL" id="LAZR01057456">
    <property type="protein sequence ID" value="KKK72032.1"/>
    <property type="molecule type" value="Genomic_DNA"/>
</dbReference>
<reference evidence="3" key="1">
    <citation type="journal article" date="2015" name="Nature">
        <title>Complex archaea that bridge the gap between prokaryotes and eukaryotes.</title>
        <authorList>
            <person name="Spang A."/>
            <person name="Saw J.H."/>
            <person name="Jorgensen S.L."/>
            <person name="Zaremba-Niedzwiedzka K."/>
            <person name="Martijn J."/>
            <person name="Lind A.E."/>
            <person name="van Eijk R."/>
            <person name="Schleper C."/>
            <person name="Guy L."/>
            <person name="Ettema T.J."/>
        </authorList>
    </citation>
    <scope>NUCLEOTIDE SEQUENCE</scope>
</reference>
<evidence type="ECO:0000256" key="1">
    <source>
        <dbReference type="SAM" id="Phobius"/>
    </source>
</evidence>
<dbReference type="InterPro" id="IPR008756">
    <property type="entry name" value="Peptidase_M56"/>
</dbReference>
<dbReference type="PANTHER" id="PTHR34978:SF3">
    <property type="entry name" value="SLR0241 PROTEIN"/>
    <property type="match status" value="1"/>
</dbReference>
<evidence type="ECO:0000313" key="3">
    <source>
        <dbReference type="EMBL" id="KKK72032.1"/>
    </source>
</evidence>
<dbReference type="AlphaFoldDB" id="A0A0F8XSH3"/>
<feature type="domain" description="Peptidase M56" evidence="2">
    <location>
        <begin position="12"/>
        <end position="192"/>
    </location>
</feature>
<feature type="non-terminal residue" evidence="3">
    <location>
        <position position="384"/>
    </location>
</feature>
<feature type="transmembrane region" description="Helical" evidence="1">
    <location>
        <begin position="224"/>
        <end position="247"/>
    </location>
</feature>
<dbReference type="Gene3D" id="3.30.2010.10">
    <property type="entry name" value="Metalloproteases ('zincins'), catalytic domain"/>
    <property type="match status" value="1"/>
</dbReference>
<comment type="caution">
    <text evidence="3">The sequence shown here is derived from an EMBL/GenBank/DDBJ whole genome shotgun (WGS) entry which is preliminary data.</text>
</comment>
<evidence type="ECO:0000259" key="2">
    <source>
        <dbReference type="Pfam" id="PF05569"/>
    </source>
</evidence>
<feature type="transmembrane region" description="Helical" evidence="1">
    <location>
        <begin position="22"/>
        <end position="47"/>
    </location>
</feature>
<sequence>IGAAATEPAEAGRRHWASVLMVVWLSGTIAMLGITAVRWAVCLGLLWRAGLSKEPAYDRLLSDLARRLKLWQPVRLVVTKSRVGPAVIGLIRPTVLLPEIIVKGKSAEQLEPILAHELIHVRRGDTWIGALTMLAQAVWWFHPLVWWTGRMLSREAERCCDESVLAELGCSPSGYARSLLEVLQQKQSLQPVPAFPGVRPVEVTSRRMERIMRLGQGSHRRSPWWCWAVMLLAVAVTLPGAALVGAADEKTPDAKGPLQAGGIEARVTGADMLVADPYQGLAALGIDAGLPAPVGKREELITRTYCEDNVLAAVRADLRLNEREAKEFLAAHMARLGSGPTIEEACARITCSCEGIKVRETAAAHKRISAALDTMRKHGVSQIA</sequence>
<proteinExistence type="predicted"/>
<feature type="transmembrane region" description="Helical" evidence="1">
    <location>
        <begin position="127"/>
        <end position="148"/>
    </location>
</feature>
<name>A0A0F8XSH3_9ZZZZ</name>
<dbReference type="PANTHER" id="PTHR34978">
    <property type="entry name" value="POSSIBLE SENSOR-TRANSDUCER PROTEIN BLAR"/>
    <property type="match status" value="1"/>
</dbReference>
<organism evidence="3">
    <name type="scientific">marine sediment metagenome</name>
    <dbReference type="NCBI Taxonomy" id="412755"/>
    <lineage>
        <taxon>unclassified sequences</taxon>
        <taxon>metagenomes</taxon>
        <taxon>ecological metagenomes</taxon>
    </lineage>
</organism>